<accession>A0AAF0V5E1</accession>
<dbReference type="Proteomes" id="UP001234989">
    <property type="component" value="Chromosome 12"/>
</dbReference>
<reference evidence="1" key="1">
    <citation type="submission" date="2023-08" db="EMBL/GenBank/DDBJ databases">
        <title>A de novo genome assembly of Solanum verrucosum Schlechtendal, a Mexican diploid species geographically isolated from the other diploid A-genome species in potato relatives.</title>
        <authorList>
            <person name="Hosaka K."/>
        </authorList>
    </citation>
    <scope>NUCLEOTIDE SEQUENCE</scope>
    <source>
        <tissue evidence="1">Young leaves</tissue>
    </source>
</reference>
<sequence length="83" mass="9600">MPKLKNSRDPNPNLEDKTLWIFNDQLGDSPFGVVHRRLAPALSIVVIWVIRRHGTTSRSFSPTSPFFCRLDPFLRGSAHWNKR</sequence>
<evidence type="ECO:0000313" key="1">
    <source>
        <dbReference type="EMBL" id="WMV58302.1"/>
    </source>
</evidence>
<name>A0AAF0V5E1_SOLVR</name>
<dbReference type="EMBL" id="CP133623">
    <property type="protein sequence ID" value="WMV58302.1"/>
    <property type="molecule type" value="Genomic_DNA"/>
</dbReference>
<gene>
    <name evidence="1" type="ORF">MTR67_051687</name>
</gene>
<organism evidence="1 2">
    <name type="scientific">Solanum verrucosum</name>
    <dbReference type="NCBI Taxonomy" id="315347"/>
    <lineage>
        <taxon>Eukaryota</taxon>
        <taxon>Viridiplantae</taxon>
        <taxon>Streptophyta</taxon>
        <taxon>Embryophyta</taxon>
        <taxon>Tracheophyta</taxon>
        <taxon>Spermatophyta</taxon>
        <taxon>Magnoliopsida</taxon>
        <taxon>eudicotyledons</taxon>
        <taxon>Gunneridae</taxon>
        <taxon>Pentapetalae</taxon>
        <taxon>asterids</taxon>
        <taxon>lamiids</taxon>
        <taxon>Solanales</taxon>
        <taxon>Solanaceae</taxon>
        <taxon>Solanoideae</taxon>
        <taxon>Solaneae</taxon>
        <taxon>Solanum</taxon>
    </lineage>
</organism>
<evidence type="ECO:0000313" key="2">
    <source>
        <dbReference type="Proteomes" id="UP001234989"/>
    </source>
</evidence>
<protein>
    <submittedName>
        <fullName evidence="1">Uncharacterized protein</fullName>
    </submittedName>
</protein>
<proteinExistence type="predicted"/>
<keyword evidence="2" id="KW-1185">Reference proteome</keyword>
<dbReference type="AlphaFoldDB" id="A0AAF0V5E1"/>